<dbReference type="CDD" id="cd01639">
    <property type="entry name" value="IMPase"/>
    <property type="match status" value="1"/>
</dbReference>
<dbReference type="PROSITE" id="PS00630">
    <property type="entry name" value="IMP_2"/>
    <property type="match status" value="1"/>
</dbReference>
<comment type="catalytic activity">
    <reaction evidence="1 8">
        <text>a myo-inositol phosphate + H2O = myo-inositol + phosphate</text>
        <dbReference type="Rhea" id="RHEA:24056"/>
        <dbReference type="ChEBI" id="CHEBI:15377"/>
        <dbReference type="ChEBI" id="CHEBI:17268"/>
        <dbReference type="ChEBI" id="CHEBI:43474"/>
        <dbReference type="ChEBI" id="CHEBI:84139"/>
        <dbReference type="EC" id="3.1.3.25"/>
    </reaction>
</comment>
<dbReference type="InterPro" id="IPR033942">
    <property type="entry name" value="IMPase"/>
</dbReference>
<comment type="cofactor">
    <cofactor evidence="2 7 8">
        <name>Mg(2+)</name>
        <dbReference type="ChEBI" id="CHEBI:18420"/>
    </cofactor>
</comment>
<dbReference type="InterPro" id="IPR000760">
    <property type="entry name" value="Inositol_monophosphatase-like"/>
</dbReference>
<evidence type="ECO:0000313" key="9">
    <source>
        <dbReference type="EMBL" id="KAK3945695.1"/>
    </source>
</evidence>
<dbReference type="GO" id="GO:0046854">
    <property type="term" value="P:phosphatidylinositol phosphate biosynthetic process"/>
    <property type="evidence" value="ECO:0007669"/>
    <property type="project" value="InterPro"/>
</dbReference>
<organism evidence="9 10">
    <name type="scientific">Diplogelasinospora grovesii</name>
    <dbReference type="NCBI Taxonomy" id="303347"/>
    <lineage>
        <taxon>Eukaryota</taxon>
        <taxon>Fungi</taxon>
        <taxon>Dikarya</taxon>
        <taxon>Ascomycota</taxon>
        <taxon>Pezizomycotina</taxon>
        <taxon>Sordariomycetes</taxon>
        <taxon>Sordariomycetidae</taxon>
        <taxon>Sordariales</taxon>
        <taxon>Diplogelasinosporaceae</taxon>
        <taxon>Diplogelasinospora</taxon>
    </lineage>
</organism>
<evidence type="ECO:0000256" key="7">
    <source>
        <dbReference type="PIRSR" id="PIRSR600760-2"/>
    </source>
</evidence>
<dbReference type="Proteomes" id="UP001303473">
    <property type="component" value="Unassembled WGS sequence"/>
</dbReference>
<dbReference type="PANTHER" id="PTHR20854">
    <property type="entry name" value="INOSITOL MONOPHOSPHATASE"/>
    <property type="match status" value="1"/>
</dbReference>
<evidence type="ECO:0000256" key="8">
    <source>
        <dbReference type="RuleBase" id="RU364068"/>
    </source>
</evidence>
<dbReference type="PANTHER" id="PTHR20854:SF4">
    <property type="entry name" value="INOSITOL-1-MONOPHOSPHATASE-RELATED"/>
    <property type="match status" value="1"/>
</dbReference>
<dbReference type="FunFam" id="3.40.190.80:FF:000012">
    <property type="entry name" value="Inositol-1-monophosphatase"/>
    <property type="match status" value="1"/>
</dbReference>
<comment type="similarity">
    <text evidence="3 8">Belongs to the inositol monophosphatase superfamily.</text>
</comment>
<comment type="caution">
    <text evidence="9">The sequence shown here is derived from an EMBL/GenBank/DDBJ whole genome shotgun (WGS) entry which is preliminary data.</text>
</comment>
<dbReference type="PRINTS" id="PR00377">
    <property type="entry name" value="IMPHPHTASES"/>
</dbReference>
<evidence type="ECO:0000256" key="4">
    <source>
        <dbReference type="ARBA" id="ARBA00022723"/>
    </source>
</evidence>
<keyword evidence="4 7" id="KW-0479">Metal-binding</keyword>
<sequence length="298" mass="31988">MEDISLGDVCDLLIKLARQAGELMLAADPGSSTATVDTKQNTADLVTETDKAIENSIRSALAEAYPSIAFLGEETHQQGQQLTLAPVFIVDPIDGTTNFIHGYPHVCVSLALVANRESQVGVVYNPFLDQLYTAIKGQGSFLTTGSRRLRLPLRGAGAQPLKDLSTCVVAAEWGYDRRGQNFEIKKGVFAKLAAAREDGGKMVHALRAMGSATLNMCAVAAGQQDVYWEGGAWVWDVAAAYCILKEAGGLIAGGNPGDWDAPIDGRKYLAVRPASSGQEDIVKEFWSVMGDQKMEYNS</sequence>
<feature type="binding site" evidence="7">
    <location>
        <position position="91"/>
    </location>
    <ligand>
        <name>Mg(2+)</name>
        <dbReference type="ChEBI" id="CHEBI:18420"/>
        <label>1</label>
        <note>catalytic</note>
    </ligand>
</feature>
<dbReference type="GO" id="GO:0008934">
    <property type="term" value="F:inositol monophosphate 1-phosphatase activity"/>
    <property type="evidence" value="ECO:0007669"/>
    <property type="project" value="InterPro"/>
</dbReference>
<keyword evidence="10" id="KW-1185">Reference proteome</keyword>
<dbReference type="InterPro" id="IPR020550">
    <property type="entry name" value="Inositol_monophosphatase_CS"/>
</dbReference>
<evidence type="ECO:0000256" key="2">
    <source>
        <dbReference type="ARBA" id="ARBA00001946"/>
    </source>
</evidence>
<gene>
    <name evidence="9" type="ORF">QBC46DRAFT_249567</name>
</gene>
<dbReference type="AlphaFoldDB" id="A0AAN6S9R4"/>
<dbReference type="FunFam" id="3.30.540.10:FF:000004">
    <property type="entry name" value="Inositol-1-monophosphatase"/>
    <property type="match status" value="1"/>
</dbReference>
<feature type="binding site" evidence="7">
    <location>
        <position position="236"/>
    </location>
    <ligand>
        <name>Mg(2+)</name>
        <dbReference type="ChEBI" id="CHEBI:18420"/>
        <label>1</label>
        <note>catalytic</note>
    </ligand>
</feature>
<evidence type="ECO:0000313" key="10">
    <source>
        <dbReference type="Proteomes" id="UP001303473"/>
    </source>
</evidence>
<dbReference type="InterPro" id="IPR020583">
    <property type="entry name" value="Inositol_monoP_metal-BS"/>
</dbReference>
<keyword evidence="5 8" id="KW-0378">Hydrolase</keyword>
<feature type="binding site" evidence="7">
    <location>
        <position position="94"/>
    </location>
    <ligand>
        <name>Mg(2+)</name>
        <dbReference type="ChEBI" id="CHEBI:18420"/>
        <label>1</label>
        <note>catalytic</note>
    </ligand>
</feature>
<keyword evidence="6 7" id="KW-0460">Magnesium</keyword>
<dbReference type="EMBL" id="MU853754">
    <property type="protein sequence ID" value="KAK3945695.1"/>
    <property type="molecule type" value="Genomic_DNA"/>
</dbReference>
<dbReference type="GO" id="GO:0006020">
    <property type="term" value="P:inositol metabolic process"/>
    <property type="evidence" value="ECO:0007669"/>
    <property type="project" value="TreeGrafter"/>
</dbReference>
<evidence type="ECO:0000256" key="5">
    <source>
        <dbReference type="ARBA" id="ARBA00022801"/>
    </source>
</evidence>
<evidence type="ECO:0000256" key="1">
    <source>
        <dbReference type="ARBA" id="ARBA00001033"/>
    </source>
</evidence>
<dbReference type="Pfam" id="PF00459">
    <property type="entry name" value="Inositol_P"/>
    <property type="match status" value="1"/>
</dbReference>
<dbReference type="Gene3D" id="3.30.540.10">
    <property type="entry name" value="Fructose-1,6-Bisphosphatase, subunit A, domain 1"/>
    <property type="match status" value="1"/>
</dbReference>
<name>A0AAN6S9R4_9PEZI</name>
<feature type="binding site" evidence="7">
    <location>
        <position position="73"/>
    </location>
    <ligand>
        <name>Mg(2+)</name>
        <dbReference type="ChEBI" id="CHEBI:18420"/>
        <label>1</label>
        <note>catalytic</note>
    </ligand>
</feature>
<dbReference type="SUPFAM" id="SSF56655">
    <property type="entry name" value="Carbohydrate phosphatase"/>
    <property type="match status" value="1"/>
</dbReference>
<evidence type="ECO:0000256" key="3">
    <source>
        <dbReference type="ARBA" id="ARBA00009759"/>
    </source>
</evidence>
<dbReference type="GO" id="GO:0046872">
    <property type="term" value="F:metal ion binding"/>
    <property type="evidence" value="ECO:0007669"/>
    <property type="project" value="UniProtKB-KW"/>
</dbReference>
<reference evidence="10" key="1">
    <citation type="journal article" date="2023" name="Mol. Phylogenet. Evol.">
        <title>Genome-scale phylogeny and comparative genomics of the fungal order Sordariales.</title>
        <authorList>
            <person name="Hensen N."/>
            <person name="Bonometti L."/>
            <person name="Westerberg I."/>
            <person name="Brannstrom I.O."/>
            <person name="Guillou S."/>
            <person name="Cros-Aarteil S."/>
            <person name="Calhoun S."/>
            <person name="Haridas S."/>
            <person name="Kuo A."/>
            <person name="Mondo S."/>
            <person name="Pangilinan J."/>
            <person name="Riley R."/>
            <person name="LaButti K."/>
            <person name="Andreopoulos B."/>
            <person name="Lipzen A."/>
            <person name="Chen C."/>
            <person name="Yan M."/>
            <person name="Daum C."/>
            <person name="Ng V."/>
            <person name="Clum A."/>
            <person name="Steindorff A."/>
            <person name="Ohm R.A."/>
            <person name="Martin F."/>
            <person name="Silar P."/>
            <person name="Natvig D.O."/>
            <person name="Lalanne C."/>
            <person name="Gautier V."/>
            <person name="Ament-Velasquez S.L."/>
            <person name="Kruys A."/>
            <person name="Hutchinson M.I."/>
            <person name="Powell A.J."/>
            <person name="Barry K."/>
            <person name="Miller A.N."/>
            <person name="Grigoriev I.V."/>
            <person name="Debuchy R."/>
            <person name="Gladieux P."/>
            <person name="Hiltunen Thoren M."/>
            <person name="Johannesson H."/>
        </authorList>
    </citation>
    <scope>NUCLEOTIDE SEQUENCE [LARGE SCALE GENOMIC DNA]</scope>
    <source>
        <strain evidence="10">CBS 340.73</strain>
    </source>
</reference>
<proteinExistence type="inferred from homology"/>
<dbReference type="EC" id="3.1.3.25" evidence="8"/>
<feature type="binding site" evidence="7">
    <location>
        <position position="93"/>
    </location>
    <ligand>
        <name>Mg(2+)</name>
        <dbReference type="ChEBI" id="CHEBI:18420"/>
        <label>2</label>
    </ligand>
</feature>
<dbReference type="Gene3D" id="3.40.190.80">
    <property type="match status" value="1"/>
</dbReference>
<protein>
    <recommendedName>
        <fullName evidence="8">Inositol-1-monophosphatase</fullName>
        <ecNumber evidence="8">3.1.3.25</ecNumber>
    </recommendedName>
</protein>
<dbReference type="GO" id="GO:0007165">
    <property type="term" value="P:signal transduction"/>
    <property type="evidence" value="ECO:0007669"/>
    <property type="project" value="TreeGrafter"/>
</dbReference>
<comment type="pathway">
    <text evidence="8">Polyol metabolism; myo-inositol biosynthesis; myo-inositol from D-glucose 6-phosphate: step 2/2.</text>
</comment>
<evidence type="ECO:0000256" key="6">
    <source>
        <dbReference type="ARBA" id="ARBA00022842"/>
    </source>
</evidence>
<accession>A0AAN6S9R4</accession>
<dbReference type="PROSITE" id="PS00629">
    <property type="entry name" value="IMP_1"/>
    <property type="match status" value="1"/>
</dbReference>